<name>C8PLN1_9BACT</name>
<reference evidence="1 2" key="1">
    <citation type="submission" date="2009-07" db="EMBL/GenBank/DDBJ databases">
        <authorList>
            <person name="Madupu R."/>
            <person name="Sebastian Y."/>
            <person name="Durkin A.S."/>
            <person name="Torralba M."/>
            <person name="Methe B."/>
            <person name="Sutton G.G."/>
            <person name="Strausberg R.L."/>
            <person name="Nelson K.E."/>
        </authorList>
    </citation>
    <scope>NUCLEOTIDE SEQUENCE [LARGE SCALE GENOMIC DNA]</scope>
    <source>
        <strain evidence="1 2">RM3268</strain>
    </source>
</reference>
<accession>C8PLN1</accession>
<dbReference type="EMBL" id="ACYG01000032">
    <property type="protein sequence ID" value="EEV16343.1"/>
    <property type="molecule type" value="Genomic_DNA"/>
</dbReference>
<comment type="caution">
    <text evidence="1">The sequence shown here is derived from an EMBL/GenBank/DDBJ whole genome shotgun (WGS) entry which is preliminary data.</text>
</comment>
<evidence type="ECO:0000313" key="1">
    <source>
        <dbReference type="EMBL" id="EEV16343.1"/>
    </source>
</evidence>
<keyword evidence="2" id="KW-1185">Reference proteome</keyword>
<proteinExistence type="predicted"/>
<dbReference type="AlphaFoldDB" id="C8PLN1"/>
<protein>
    <submittedName>
        <fullName evidence="1">Uncharacterized protein</fullName>
    </submittedName>
</protein>
<dbReference type="Proteomes" id="UP000005709">
    <property type="component" value="Unassembled WGS sequence"/>
</dbReference>
<organism evidence="1 2">
    <name type="scientific">Campylobacter gracilis RM3268</name>
    <dbReference type="NCBI Taxonomy" id="553220"/>
    <lineage>
        <taxon>Bacteria</taxon>
        <taxon>Pseudomonadati</taxon>
        <taxon>Campylobacterota</taxon>
        <taxon>Epsilonproteobacteria</taxon>
        <taxon>Campylobacterales</taxon>
        <taxon>Campylobacteraceae</taxon>
        <taxon>Campylobacter</taxon>
    </lineage>
</organism>
<evidence type="ECO:0000313" key="2">
    <source>
        <dbReference type="Proteomes" id="UP000005709"/>
    </source>
</evidence>
<gene>
    <name evidence="1" type="ORF">CAMGR0001_2041</name>
</gene>
<sequence length="47" mass="5201">MRSLAFEILPNFYNSGTCFVPYARPAGLLSQIRRATVSTYATVWCGA</sequence>